<dbReference type="PANTHER" id="PTHR30537">
    <property type="entry name" value="HTH-TYPE TRANSCRIPTIONAL REGULATOR"/>
    <property type="match status" value="1"/>
</dbReference>
<dbReference type="InterPro" id="IPR036388">
    <property type="entry name" value="WH-like_DNA-bd_sf"/>
</dbReference>
<organism evidence="7 8">
    <name type="scientific">Caballeronia concitans</name>
    <dbReference type="NCBI Taxonomy" id="1777133"/>
    <lineage>
        <taxon>Bacteria</taxon>
        <taxon>Pseudomonadati</taxon>
        <taxon>Pseudomonadota</taxon>
        <taxon>Betaproteobacteria</taxon>
        <taxon>Burkholderiales</taxon>
        <taxon>Burkholderiaceae</taxon>
        <taxon>Caballeronia</taxon>
    </lineage>
</organism>
<feature type="domain" description="HTH lysR-type" evidence="6">
    <location>
        <begin position="1"/>
        <end position="59"/>
    </location>
</feature>
<dbReference type="InterPro" id="IPR036390">
    <property type="entry name" value="WH_DNA-bd_sf"/>
</dbReference>
<dbReference type="AlphaFoldDB" id="A0A658QVQ6"/>
<evidence type="ECO:0000256" key="2">
    <source>
        <dbReference type="ARBA" id="ARBA00023015"/>
    </source>
</evidence>
<keyword evidence="4" id="KW-0804">Transcription</keyword>
<sequence length="329" mass="35758">MDTLQNMRVFARVIEAGSFTAAAQSMNSTTGAMSRAVSELEAHLRTRLMNRSTRRLALTSAGERYLKRVLQILADVDGAEEEASGAHEHPSGTLRMFSFASVGQHYILPAIAKYRALHPDVKVELTLSQRMPDLFEGSSDVAVVSAGTLSDSEVISHRLGSTFSILCASPDYIDARGTPATPADLANHDCLTLQTPAFPAREWTLEGPQGRETLQISGPVQVNIAESLVVAIREGMGIGMLPLYAAIDGLRNGSLVRVLPQHTLQHTNLFALYASRKFVDAKTRTWVEFLRAHLPDVIARDEALLKEITQQQASGKGAAPSEKKARASR</sequence>
<dbReference type="GO" id="GO:0003700">
    <property type="term" value="F:DNA-binding transcription factor activity"/>
    <property type="evidence" value="ECO:0007669"/>
    <property type="project" value="InterPro"/>
</dbReference>
<dbReference type="InterPro" id="IPR005119">
    <property type="entry name" value="LysR_subst-bd"/>
</dbReference>
<dbReference type="Gene3D" id="1.10.10.10">
    <property type="entry name" value="Winged helix-like DNA-binding domain superfamily/Winged helix DNA-binding domain"/>
    <property type="match status" value="1"/>
</dbReference>
<evidence type="ECO:0000256" key="1">
    <source>
        <dbReference type="ARBA" id="ARBA00009437"/>
    </source>
</evidence>
<name>A0A658QVQ6_9BURK</name>
<dbReference type="Gene3D" id="3.40.190.290">
    <property type="match status" value="1"/>
</dbReference>
<evidence type="ECO:0000256" key="5">
    <source>
        <dbReference type="SAM" id="MobiDB-lite"/>
    </source>
</evidence>
<dbReference type="Proteomes" id="UP000198263">
    <property type="component" value="Unassembled WGS sequence"/>
</dbReference>
<feature type="region of interest" description="Disordered" evidence="5">
    <location>
        <begin position="310"/>
        <end position="329"/>
    </location>
</feature>
<comment type="caution">
    <text evidence="7">The sequence shown here is derived from an EMBL/GenBank/DDBJ whole genome shotgun (WGS) entry which is preliminary data.</text>
</comment>
<dbReference type="RefSeq" id="WP_040052087.1">
    <property type="nucleotide sequence ID" value="NZ_FCNV02000003.1"/>
</dbReference>
<protein>
    <submittedName>
        <fullName evidence="7">LysR family transcriptional regulator</fullName>
    </submittedName>
</protein>
<dbReference type="PROSITE" id="PS50931">
    <property type="entry name" value="HTH_LYSR"/>
    <property type="match status" value="1"/>
</dbReference>
<evidence type="ECO:0000256" key="4">
    <source>
        <dbReference type="ARBA" id="ARBA00023163"/>
    </source>
</evidence>
<dbReference type="SUPFAM" id="SSF53850">
    <property type="entry name" value="Periplasmic binding protein-like II"/>
    <property type="match status" value="1"/>
</dbReference>
<comment type="similarity">
    <text evidence="1">Belongs to the LysR transcriptional regulatory family.</text>
</comment>
<dbReference type="OrthoDB" id="9786526at2"/>
<evidence type="ECO:0000256" key="3">
    <source>
        <dbReference type="ARBA" id="ARBA00023125"/>
    </source>
</evidence>
<dbReference type="CDD" id="cd08422">
    <property type="entry name" value="PBP2_CrgA_like"/>
    <property type="match status" value="1"/>
</dbReference>
<dbReference type="Pfam" id="PF03466">
    <property type="entry name" value="LysR_substrate"/>
    <property type="match status" value="1"/>
</dbReference>
<dbReference type="SUPFAM" id="SSF46785">
    <property type="entry name" value="Winged helix' DNA-binding domain"/>
    <property type="match status" value="1"/>
</dbReference>
<dbReference type="GO" id="GO:0003677">
    <property type="term" value="F:DNA binding"/>
    <property type="evidence" value="ECO:0007669"/>
    <property type="project" value="UniProtKB-KW"/>
</dbReference>
<evidence type="ECO:0000313" key="8">
    <source>
        <dbReference type="Proteomes" id="UP000198263"/>
    </source>
</evidence>
<keyword evidence="2" id="KW-0805">Transcription regulation</keyword>
<dbReference type="InterPro" id="IPR000847">
    <property type="entry name" value="LysR_HTH_N"/>
</dbReference>
<reference evidence="7 8" key="1">
    <citation type="submission" date="2016-01" db="EMBL/GenBank/DDBJ databases">
        <authorList>
            <person name="Peeters C."/>
        </authorList>
    </citation>
    <scope>NUCLEOTIDE SEQUENCE [LARGE SCALE GENOMIC DNA]</scope>
    <source>
        <strain evidence="7">LMG 29315</strain>
    </source>
</reference>
<evidence type="ECO:0000259" key="6">
    <source>
        <dbReference type="PROSITE" id="PS50931"/>
    </source>
</evidence>
<dbReference type="Pfam" id="PF00126">
    <property type="entry name" value="HTH_1"/>
    <property type="match status" value="1"/>
</dbReference>
<accession>A0A658QVQ6</accession>
<dbReference type="InterPro" id="IPR058163">
    <property type="entry name" value="LysR-type_TF_proteobact-type"/>
</dbReference>
<keyword evidence="8" id="KW-1185">Reference proteome</keyword>
<dbReference type="PANTHER" id="PTHR30537:SF5">
    <property type="entry name" value="HTH-TYPE TRANSCRIPTIONAL ACTIVATOR TTDR-RELATED"/>
    <property type="match status" value="1"/>
</dbReference>
<keyword evidence="3" id="KW-0238">DNA-binding</keyword>
<evidence type="ECO:0000313" key="7">
    <source>
        <dbReference type="EMBL" id="SAL26562.1"/>
    </source>
</evidence>
<dbReference type="EMBL" id="FCNV02000003">
    <property type="protein sequence ID" value="SAL26562.1"/>
    <property type="molecule type" value="Genomic_DNA"/>
</dbReference>
<gene>
    <name evidence="7" type="ORF">AWB72_02051</name>
</gene>
<proteinExistence type="inferred from homology"/>
<dbReference type="FunFam" id="1.10.10.10:FF:000001">
    <property type="entry name" value="LysR family transcriptional regulator"/>
    <property type="match status" value="1"/>
</dbReference>